<evidence type="ECO:0008006" key="3">
    <source>
        <dbReference type="Google" id="ProtNLM"/>
    </source>
</evidence>
<dbReference type="OrthoDB" id="288497at2"/>
<dbReference type="RefSeq" id="WP_145350938.1">
    <property type="nucleotide sequence ID" value="NZ_CP036262.1"/>
</dbReference>
<accession>A0A517MCW7</accession>
<gene>
    <name evidence="1" type="ORF">FF011L_14790</name>
</gene>
<dbReference type="InterPro" id="IPR004401">
    <property type="entry name" value="YbaB/EbfC"/>
</dbReference>
<evidence type="ECO:0000313" key="1">
    <source>
        <dbReference type="EMBL" id="QDS92730.1"/>
    </source>
</evidence>
<dbReference type="Proteomes" id="UP000320672">
    <property type="component" value="Chromosome"/>
</dbReference>
<proteinExistence type="predicted"/>
<dbReference type="SUPFAM" id="SSF82607">
    <property type="entry name" value="YbaB-like"/>
    <property type="match status" value="1"/>
</dbReference>
<evidence type="ECO:0000313" key="2">
    <source>
        <dbReference type="Proteomes" id="UP000320672"/>
    </source>
</evidence>
<dbReference type="Pfam" id="PF02575">
    <property type="entry name" value="YbaB_DNA_bd"/>
    <property type="match status" value="1"/>
</dbReference>
<dbReference type="EMBL" id="CP036262">
    <property type="protein sequence ID" value="QDS92730.1"/>
    <property type="molecule type" value="Genomic_DNA"/>
</dbReference>
<protein>
    <recommendedName>
        <fullName evidence="3">Nucleoid-associated protein YbaB</fullName>
    </recommendedName>
</protein>
<dbReference type="InterPro" id="IPR036894">
    <property type="entry name" value="YbaB-like_sf"/>
</dbReference>
<organism evidence="1 2">
    <name type="scientific">Roseimaritima multifibrata</name>
    <dbReference type="NCBI Taxonomy" id="1930274"/>
    <lineage>
        <taxon>Bacteria</taxon>
        <taxon>Pseudomonadati</taxon>
        <taxon>Planctomycetota</taxon>
        <taxon>Planctomycetia</taxon>
        <taxon>Pirellulales</taxon>
        <taxon>Pirellulaceae</taxon>
        <taxon>Roseimaritima</taxon>
    </lineage>
</organism>
<reference evidence="1 2" key="1">
    <citation type="submission" date="2019-02" db="EMBL/GenBank/DDBJ databases">
        <title>Deep-cultivation of Planctomycetes and their phenomic and genomic characterization uncovers novel biology.</title>
        <authorList>
            <person name="Wiegand S."/>
            <person name="Jogler M."/>
            <person name="Boedeker C."/>
            <person name="Pinto D."/>
            <person name="Vollmers J."/>
            <person name="Rivas-Marin E."/>
            <person name="Kohn T."/>
            <person name="Peeters S.H."/>
            <person name="Heuer A."/>
            <person name="Rast P."/>
            <person name="Oberbeckmann S."/>
            <person name="Bunk B."/>
            <person name="Jeske O."/>
            <person name="Meyerdierks A."/>
            <person name="Storesund J.E."/>
            <person name="Kallscheuer N."/>
            <person name="Luecker S."/>
            <person name="Lage O.M."/>
            <person name="Pohl T."/>
            <person name="Merkel B.J."/>
            <person name="Hornburger P."/>
            <person name="Mueller R.-W."/>
            <person name="Bruemmer F."/>
            <person name="Labrenz M."/>
            <person name="Spormann A.M."/>
            <person name="Op den Camp H."/>
            <person name="Overmann J."/>
            <person name="Amann R."/>
            <person name="Jetten M.S.M."/>
            <person name="Mascher T."/>
            <person name="Medema M.H."/>
            <person name="Devos D.P."/>
            <person name="Kaster A.-K."/>
            <person name="Ovreas L."/>
            <person name="Rohde M."/>
            <person name="Galperin M.Y."/>
            <person name="Jogler C."/>
        </authorList>
    </citation>
    <scope>NUCLEOTIDE SEQUENCE [LARGE SCALE GENOMIC DNA]</scope>
    <source>
        <strain evidence="1 2">FF011L</strain>
    </source>
</reference>
<dbReference type="AlphaFoldDB" id="A0A517MCW7"/>
<name>A0A517MCW7_9BACT</name>
<dbReference type="GO" id="GO:0003677">
    <property type="term" value="F:DNA binding"/>
    <property type="evidence" value="ECO:0007669"/>
    <property type="project" value="InterPro"/>
</dbReference>
<dbReference type="KEGG" id="rml:FF011L_14790"/>
<sequence length="116" mass="12237">MFKFGNLAAMMGNLQKLPQAITEMTARLQEERFEVEIDQGIVVAQFNGIGEMVSIDFDGQAHESGVLQEAVKAAASEGHMIGKQRYAAAMQEVAAGLKLDGLPGLDGALASLTGGQ</sequence>
<keyword evidence="2" id="KW-1185">Reference proteome</keyword>
<dbReference type="Gene3D" id="3.30.1310.10">
    <property type="entry name" value="Nucleoid-associated protein YbaB-like domain"/>
    <property type="match status" value="1"/>
</dbReference>